<dbReference type="AlphaFoldDB" id="V6LDB2"/>
<dbReference type="VEuPathDB" id="GiardiaDB:SS50377_27933"/>
<reference evidence="2 3" key="1">
    <citation type="journal article" date="2014" name="PLoS Genet.">
        <title>The Genome of Spironucleus salmonicida Highlights a Fish Pathogen Adapted to Fluctuating Environments.</title>
        <authorList>
            <person name="Xu F."/>
            <person name="Jerlstrom-Hultqvist J."/>
            <person name="Einarsson E."/>
            <person name="Astvaldsson A."/>
            <person name="Svard S.G."/>
            <person name="Andersson J.O."/>
        </authorList>
    </citation>
    <scope>NUCLEOTIDE SEQUENCE</scope>
    <source>
        <strain evidence="3">ATCC 50377</strain>
    </source>
</reference>
<name>V6LDB2_9EUKA</name>
<dbReference type="Proteomes" id="UP000018208">
    <property type="component" value="Unassembled WGS sequence"/>
</dbReference>
<dbReference type="EMBL" id="KI546159">
    <property type="protein sequence ID" value="EST42495.1"/>
    <property type="molecule type" value="Genomic_DNA"/>
</dbReference>
<evidence type="ECO:0000256" key="1">
    <source>
        <dbReference type="SAM" id="Phobius"/>
    </source>
</evidence>
<gene>
    <name evidence="2" type="ORF">SS50377_17801</name>
    <name evidence="3" type="ORF">SS50377_27933</name>
</gene>
<accession>V6LDB2</accession>
<evidence type="ECO:0000313" key="4">
    <source>
        <dbReference type="Proteomes" id="UP000018208"/>
    </source>
</evidence>
<feature type="transmembrane region" description="Helical" evidence="1">
    <location>
        <begin position="491"/>
        <end position="511"/>
    </location>
</feature>
<protein>
    <recommendedName>
        <fullName evidence="5">Transmembrane protein</fullName>
    </recommendedName>
</protein>
<evidence type="ECO:0008006" key="5">
    <source>
        <dbReference type="Google" id="ProtNLM"/>
    </source>
</evidence>
<keyword evidence="1" id="KW-0472">Membrane</keyword>
<proteinExistence type="predicted"/>
<keyword evidence="4" id="KW-1185">Reference proteome</keyword>
<keyword evidence="1" id="KW-1133">Transmembrane helix</keyword>
<evidence type="ECO:0000313" key="2">
    <source>
        <dbReference type="EMBL" id="EST42495.1"/>
    </source>
</evidence>
<keyword evidence="1" id="KW-0812">Transmembrane</keyword>
<reference evidence="3" key="2">
    <citation type="submission" date="2020-12" db="EMBL/GenBank/DDBJ databases">
        <title>New Spironucleus salmonicida genome in near-complete chromosomes.</title>
        <authorList>
            <person name="Xu F."/>
            <person name="Kurt Z."/>
            <person name="Jimenez-Gonzalez A."/>
            <person name="Astvaldsson A."/>
            <person name="Andersson J.O."/>
            <person name="Svard S.G."/>
        </authorList>
    </citation>
    <scope>NUCLEOTIDE SEQUENCE</scope>
    <source>
        <strain evidence="3">ATCC 50377</strain>
    </source>
</reference>
<sequence>MLIIILTLTCFEQTGQILGREQQSVISLILQPQVDSEPLCQASDNIEAIAILNYNGKKTETKFIFKKDIDNSILFDLSADISTFTEIFKTNVISYQINLAGSLQVKGPIQTINLVRLNTSACWENLKLVYSRSFGQEFIQMTGMPLLCEITNPIITFRFASNNQQKQIRIMGSSDGNEYYSSTGIYDYSQITFYKQELSTLITDEDKQSMKDFFTEFETNRDLRVSFVFITDAYQIRAQIDIIESSNTKCLLNLNPDVFIASRYVDIGLDNNKYSTDPDCVSMPVTFRQHAIARTNMGVFHAAILKQTKDDFNARGGVDMSFDHPIPSFHEVTTADLFYYLTSYDLNGNILLETSYQGPLALSCIDYFATIVSQIKGGCVIINFYNTEQCLSRKVQELDLIFTSQINGFTSRTTFFSFHLQIVPSPNILQYCSVKTTGIIYGNDATQKTYYDRIIAYANIIRKQQPIYVALSGKQEFFNWYGCNLDIGSNIIFQIVGISIGIAILIGILIFRQSRQLFQ</sequence>
<organism evidence="2">
    <name type="scientific">Spironucleus salmonicida</name>
    <dbReference type="NCBI Taxonomy" id="348837"/>
    <lineage>
        <taxon>Eukaryota</taxon>
        <taxon>Metamonada</taxon>
        <taxon>Diplomonadida</taxon>
        <taxon>Hexamitidae</taxon>
        <taxon>Hexamitinae</taxon>
        <taxon>Spironucleus</taxon>
    </lineage>
</organism>
<dbReference type="EMBL" id="AUWU02000008">
    <property type="protein sequence ID" value="KAH0569961.1"/>
    <property type="molecule type" value="Genomic_DNA"/>
</dbReference>
<evidence type="ECO:0000313" key="3">
    <source>
        <dbReference type="EMBL" id="KAH0569961.1"/>
    </source>
</evidence>